<dbReference type="OrthoDB" id="2401732at2759"/>
<gene>
    <name evidence="1" type="ORF">RCL2_001476800</name>
</gene>
<comment type="caution">
    <text evidence="1">The sequence shown here is derived from an EMBL/GenBank/DDBJ whole genome shotgun (WGS) entry which is preliminary data.</text>
</comment>
<evidence type="ECO:0000313" key="2">
    <source>
        <dbReference type="Proteomes" id="UP000615446"/>
    </source>
</evidence>
<sequence length="706" mass="82218">MKTWVELKNRPFTIRVIQGNKQNKLLPGFLCKSLLKSNKEVENNPTNTISKLYKKIFQTETRFSGTLVMGMDDNNILDEIVSDLSFQPFSIHIQKINIIIYLIGILAKQRTGCEFTSSFIYTKSKERTLFFQTVSENGCSIYVYKKNQLFEEFYRSDTNSVWEKIGILKEWLGVTLFGLDNSNEWKDNDCQIIELHSRLGLLYPKDYIFSEREIRAWRAILHATGCINITSFDKGESEVSSHTIHNAKIHRCVYGHGCPATLKPLMRRKIMPQEHDDQFEWFMSSKENMNLSSYKVDAKIGLPLKYLNNQKEALWEKFYKLYPNGIKMSAFLKRLQKGPFVYQEDLGGLCSTCNTYGYDMFKELTNLIIQNIENQELQRTKQDFYAKHGWSLHTVLIYPKNKESNELEIQAFDHWSNNNRQDAWFTASSFDAVFNLLNPKPKWIIVMSDNGPHYHYIEKALDGLSGISTAYLKPNRDQRSQSNVKTIPGISNWFEWSWPTEGPLAGYVCACNLPDFGEMMIFSISKFTKTDLVQPEPTVVLNTDYWDLRRWSVDKLRDELNRRNIHFDVIMGRDELVNLLKQEIGEESQIGEGLRGDFPKINIDENQMFYLQLGWALMRNQKYGKKGSGKRLTKEVVAALTHFFMVEQRDPSDQYSAKDMLDGLKEMVENGEITTEVIPFQKTIENWITRFSSLSKKEHAKCFLEE</sequence>
<evidence type="ECO:0000313" key="1">
    <source>
        <dbReference type="EMBL" id="GES87791.1"/>
    </source>
</evidence>
<name>A0A8H3LJN4_9GLOM</name>
<dbReference type="AlphaFoldDB" id="A0A8H3LJN4"/>
<accession>A0A8H3LJN4</accession>
<dbReference type="EMBL" id="BLAL01000172">
    <property type="protein sequence ID" value="GES87791.1"/>
    <property type="molecule type" value="Genomic_DNA"/>
</dbReference>
<organism evidence="1 2">
    <name type="scientific">Rhizophagus clarus</name>
    <dbReference type="NCBI Taxonomy" id="94130"/>
    <lineage>
        <taxon>Eukaryota</taxon>
        <taxon>Fungi</taxon>
        <taxon>Fungi incertae sedis</taxon>
        <taxon>Mucoromycota</taxon>
        <taxon>Glomeromycotina</taxon>
        <taxon>Glomeromycetes</taxon>
        <taxon>Glomerales</taxon>
        <taxon>Glomeraceae</taxon>
        <taxon>Rhizophagus</taxon>
    </lineage>
</organism>
<proteinExistence type="predicted"/>
<reference evidence="1" key="1">
    <citation type="submission" date="2019-10" db="EMBL/GenBank/DDBJ databases">
        <title>Conservation and host-specific expression of non-tandemly repeated heterogenous ribosome RNA gene in arbuscular mycorrhizal fungi.</title>
        <authorList>
            <person name="Maeda T."/>
            <person name="Kobayashi Y."/>
            <person name="Nakagawa T."/>
            <person name="Ezawa T."/>
            <person name="Yamaguchi K."/>
            <person name="Bino T."/>
            <person name="Nishimoto Y."/>
            <person name="Shigenobu S."/>
            <person name="Kawaguchi M."/>
        </authorList>
    </citation>
    <scope>NUCLEOTIDE SEQUENCE</scope>
    <source>
        <strain evidence="1">HR1</strain>
    </source>
</reference>
<protein>
    <submittedName>
        <fullName evidence="1">Uncharacterized protein</fullName>
    </submittedName>
</protein>
<dbReference type="Proteomes" id="UP000615446">
    <property type="component" value="Unassembled WGS sequence"/>
</dbReference>